<dbReference type="EnsemblMetazoa" id="GAUT004217-RA">
    <property type="protein sequence ID" value="GAUT004217-PA"/>
    <property type="gene ID" value="GAUT004217"/>
</dbReference>
<accession>A0A1A9UGM8</accession>
<name>A0A1A9UGM8_GLOAU</name>
<keyword evidence="3" id="KW-1185">Reference proteome</keyword>
<reference evidence="2" key="1">
    <citation type="submission" date="2020-05" db="UniProtKB">
        <authorList>
            <consortium name="EnsemblMetazoa"/>
        </authorList>
    </citation>
    <scope>IDENTIFICATION</scope>
    <source>
        <strain evidence="2">TTRI</strain>
    </source>
</reference>
<evidence type="ECO:0000256" key="1">
    <source>
        <dbReference type="SAM" id="Phobius"/>
    </source>
</evidence>
<organism evidence="2 3">
    <name type="scientific">Glossina austeni</name>
    <name type="common">Savannah tsetse fly</name>
    <dbReference type="NCBI Taxonomy" id="7395"/>
    <lineage>
        <taxon>Eukaryota</taxon>
        <taxon>Metazoa</taxon>
        <taxon>Ecdysozoa</taxon>
        <taxon>Arthropoda</taxon>
        <taxon>Hexapoda</taxon>
        <taxon>Insecta</taxon>
        <taxon>Pterygota</taxon>
        <taxon>Neoptera</taxon>
        <taxon>Endopterygota</taxon>
        <taxon>Diptera</taxon>
        <taxon>Brachycera</taxon>
        <taxon>Muscomorpha</taxon>
        <taxon>Hippoboscoidea</taxon>
        <taxon>Glossinidae</taxon>
        <taxon>Glossina</taxon>
    </lineage>
</organism>
<dbReference type="AlphaFoldDB" id="A0A1A9UGM8"/>
<keyword evidence="1" id="KW-1133">Transmembrane helix</keyword>
<feature type="transmembrane region" description="Helical" evidence="1">
    <location>
        <begin position="43"/>
        <end position="64"/>
    </location>
</feature>
<keyword evidence="1" id="KW-0472">Membrane</keyword>
<sequence>MLTTCSKRKGYKSLKVFTETVKYFKFTYDYDFSFTVDCNLLDYFIAAIIINFIITFLIFMLKIISNTLERTLSTIRTAFHGVLSGQSEAYLPCKAVHKGEFAICTLGLSQSYGMITIDGQSATIIDRSDMLEKQPRLNDSAGIECTRYRQFLKAK</sequence>
<evidence type="ECO:0000313" key="3">
    <source>
        <dbReference type="Proteomes" id="UP000078200"/>
    </source>
</evidence>
<keyword evidence="1" id="KW-0812">Transmembrane</keyword>
<evidence type="ECO:0000313" key="2">
    <source>
        <dbReference type="EnsemblMetazoa" id="GAUT004217-PA"/>
    </source>
</evidence>
<protein>
    <submittedName>
        <fullName evidence="2">Uncharacterized protein</fullName>
    </submittedName>
</protein>
<dbReference type="VEuPathDB" id="VectorBase:GAUT004217"/>
<proteinExistence type="predicted"/>
<dbReference type="Proteomes" id="UP000078200">
    <property type="component" value="Unassembled WGS sequence"/>
</dbReference>